<evidence type="ECO:0000256" key="3">
    <source>
        <dbReference type="ARBA" id="ARBA00022618"/>
    </source>
</evidence>
<reference evidence="7 8" key="1">
    <citation type="submission" date="2016-12" db="EMBL/GenBank/DDBJ databases">
        <authorList>
            <person name="Song W.-J."/>
            <person name="Kurnit D.M."/>
        </authorList>
    </citation>
    <scope>NUCLEOTIDE SEQUENCE [LARGE SCALE GENOMIC DNA]</scope>
    <source>
        <strain evidence="7 8">175</strain>
    </source>
</reference>
<evidence type="ECO:0000256" key="5">
    <source>
        <dbReference type="ARBA" id="ARBA00025265"/>
    </source>
</evidence>
<evidence type="ECO:0000313" key="7">
    <source>
        <dbReference type="EMBL" id="SMF93495.1"/>
    </source>
</evidence>
<gene>
    <name evidence="6" type="primary">minE</name>
    <name evidence="7" type="ORF">SAMN02949497_0777</name>
</gene>
<dbReference type="AlphaFoldDB" id="A0A1Y6D0G7"/>
<proteinExistence type="inferred from homology"/>
<sequence>MGLLDYFRSSKPTSAAIAKERLQILVAHERSQRNRPDYLADLQRDLLEVIRKYVNVDQDAITVTMEQDDSREILELNIILPEEAEQKRTPPRPQGKLP</sequence>
<accession>A0A1Y6D0G7</accession>
<dbReference type="OrthoDB" id="9802655at2"/>
<organism evidence="7 8">
    <name type="scientific">Methylomagnum ishizawai</name>
    <dbReference type="NCBI Taxonomy" id="1760988"/>
    <lineage>
        <taxon>Bacteria</taxon>
        <taxon>Pseudomonadati</taxon>
        <taxon>Pseudomonadota</taxon>
        <taxon>Gammaproteobacteria</taxon>
        <taxon>Methylococcales</taxon>
        <taxon>Methylococcaceae</taxon>
        <taxon>Methylomagnum</taxon>
    </lineage>
</organism>
<evidence type="ECO:0000256" key="4">
    <source>
        <dbReference type="ARBA" id="ARBA00023306"/>
    </source>
</evidence>
<dbReference type="Proteomes" id="UP000192923">
    <property type="component" value="Unassembled WGS sequence"/>
</dbReference>
<dbReference type="GO" id="GO:0032955">
    <property type="term" value="P:regulation of division septum assembly"/>
    <property type="evidence" value="ECO:0007669"/>
    <property type="project" value="InterPro"/>
</dbReference>
<evidence type="ECO:0000256" key="6">
    <source>
        <dbReference type="HAMAP-Rule" id="MF_00262"/>
    </source>
</evidence>
<comment type="function">
    <text evidence="5 6">Prevents the cell division inhibition by proteins MinC and MinD at internal division sites while permitting inhibition at polar sites. This ensures cell division at the proper site by restricting the formation of a division septum at the midpoint of the long axis of the cell.</text>
</comment>
<dbReference type="SUPFAM" id="SSF55229">
    <property type="entry name" value="Cell division protein MinE topological specificity domain"/>
    <property type="match status" value="1"/>
</dbReference>
<dbReference type="GO" id="GO:0051301">
    <property type="term" value="P:cell division"/>
    <property type="evidence" value="ECO:0007669"/>
    <property type="project" value="UniProtKB-KW"/>
</dbReference>
<keyword evidence="3 6" id="KW-0132">Cell division</keyword>
<keyword evidence="8" id="KW-1185">Reference proteome</keyword>
<dbReference type="HAMAP" id="MF_00262">
    <property type="entry name" value="MinE"/>
    <property type="match status" value="1"/>
</dbReference>
<dbReference type="FunFam" id="3.30.1070.10:FF:000001">
    <property type="entry name" value="Cell division topological specificity factor"/>
    <property type="match status" value="1"/>
</dbReference>
<evidence type="ECO:0000256" key="1">
    <source>
        <dbReference type="ARBA" id="ARBA00008168"/>
    </source>
</evidence>
<comment type="similarity">
    <text evidence="1 6">Belongs to the MinE family.</text>
</comment>
<dbReference type="Gene3D" id="3.30.1070.10">
    <property type="entry name" value="Cell division topological specificity factor MinE"/>
    <property type="match status" value="1"/>
</dbReference>
<evidence type="ECO:0000256" key="2">
    <source>
        <dbReference type="ARBA" id="ARBA00020112"/>
    </source>
</evidence>
<dbReference type="GO" id="GO:0042802">
    <property type="term" value="F:identical protein binding"/>
    <property type="evidence" value="ECO:0007669"/>
    <property type="project" value="UniProtKB-ARBA"/>
</dbReference>
<name>A0A1Y6D0G7_9GAMM</name>
<dbReference type="InterPro" id="IPR005527">
    <property type="entry name" value="MinE"/>
</dbReference>
<keyword evidence="4 6" id="KW-0131">Cell cycle</keyword>
<dbReference type="NCBIfam" id="TIGR01215">
    <property type="entry name" value="minE"/>
    <property type="match status" value="1"/>
</dbReference>
<protein>
    <recommendedName>
        <fullName evidence="2 6">Cell division topological specificity factor</fullName>
    </recommendedName>
</protein>
<dbReference type="EMBL" id="FXAM01000001">
    <property type="protein sequence ID" value="SMF93495.1"/>
    <property type="molecule type" value="Genomic_DNA"/>
</dbReference>
<dbReference type="NCBIfam" id="NF001422">
    <property type="entry name" value="PRK00296.1"/>
    <property type="match status" value="1"/>
</dbReference>
<dbReference type="STRING" id="1760988.SAMN02949497_0777"/>
<dbReference type="Pfam" id="PF03776">
    <property type="entry name" value="MinE"/>
    <property type="match status" value="1"/>
</dbReference>
<evidence type="ECO:0000313" key="8">
    <source>
        <dbReference type="Proteomes" id="UP000192923"/>
    </source>
</evidence>
<dbReference type="InterPro" id="IPR036707">
    <property type="entry name" value="MinE_sf"/>
</dbReference>
<dbReference type="RefSeq" id="WP_085210125.1">
    <property type="nucleotide sequence ID" value="NZ_FXAM01000001.1"/>
</dbReference>